<evidence type="ECO:0000313" key="2">
    <source>
        <dbReference type="EMBL" id="KAE9620097.1"/>
    </source>
</evidence>
<dbReference type="AlphaFoldDB" id="A0A6A4R258"/>
<dbReference type="Proteomes" id="UP000447434">
    <property type="component" value="Chromosome 2"/>
</dbReference>
<evidence type="ECO:0000256" key="1">
    <source>
        <dbReference type="ARBA" id="ARBA00005593"/>
    </source>
</evidence>
<comment type="similarity">
    <text evidence="1">Belongs to the Rab GDI family.</text>
</comment>
<dbReference type="GO" id="GO:0005092">
    <property type="term" value="F:GDP-dissociation inhibitor activity"/>
    <property type="evidence" value="ECO:0007669"/>
    <property type="project" value="InterPro"/>
</dbReference>
<reference evidence="3" key="1">
    <citation type="journal article" date="2020" name="Nat. Commun.">
        <title>Genome sequence of the cluster root forming white lupin.</title>
        <authorList>
            <person name="Hufnagel B."/>
            <person name="Marques A."/>
            <person name="Soriano A."/>
            <person name="Marques L."/>
            <person name="Divol F."/>
            <person name="Doumas P."/>
            <person name="Sallet E."/>
            <person name="Mancinotti D."/>
            <person name="Carrere S."/>
            <person name="Marande W."/>
            <person name="Arribat S."/>
            <person name="Keller J."/>
            <person name="Huneau C."/>
            <person name="Blein T."/>
            <person name="Aime D."/>
            <person name="Laguerre M."/>
            <person name="Taylor J."/>
            <person name="Schubert V."/>
            <person name="Nelson M."/>
            <person name="Geu-Flores F."/>
            <person name="Crespi M."/>
            <person name="Gallardo-Guerrero K."/>
            <person name="Delaux P.-M."/>
            <person name="Salse J."/>
            <person name="Berges H."/>
            <person name="Guyot R."/>
            <person name="Gouzy J."/>
            <person name="Peret B."/>
        </authorList>
    </citation>
    <scope>NUCLEOTIDE SEQUENCE [LARGE SCALE GENOMIC DNA]</scope>
    <source>
        <strain evidence="3">cv. Amiga</strain>
    </source>
</reference>
<evidence type="ECO:0000313" key="3">
    <source>
        <dbReference type="Proteomes" id="UP000447434"/>
    </source>
</evidence>
<name>A0A6A4R258_LUPAL</name>
<dbReference type="Pfam" id="PF00996">
    <property type="entry name" value="GDI"/>
    <property type="match status" value="1"/>
</dbReference>
<dbReference type="Gene3D" id="3.50.50.60">
    <property type="entry name" value="FAD/NAD(P)-binding domain"/>
    <property type="match status" value="1"/>
</dbReference>
<dbReference type="InterPro" id="IPR018203">
    <property type="entry name" value="GDP_dissociation_inhibitor"/>
</dbReference>
<protein>
    <submittedName>
        <fullName evidence="2">Putative GDP dissociation inhibitor, FAD/NAD(P)-binding domain-containing protein</fullName>
    </submittedName>
</protein>
<sequence>MMIAASYPHYDATTHFETTVKDVIAMYGRITGKVKKYFLFCL</sequence>
<dbReference type="SUPFAM" id="SSF51905">
    <property type="entry name" value="FAD/NAD(P)-binding domain"/>
    <property type="match status" value="1"/>
</dbReference>
<dbReference type="EMBL" id="WOCE01000002">
    <property type="protein sequence ID" value="KAE9620097.1"/>
    <property type="molecule type" value="Genomic_DNA"/>
</dbReference>
<dbReference type="InterPro" id="IPR036188">
    <property type="entry name" value="FAD/NAD-bd_sf"/>
</dbReference>
<gene>
    <name evidence="2" type="ORF">Lalb_Chr02g0160141</name>
</gene>
<comment type="caution">
    <text evidence="2">The sequence shown here is derived from an EMBL/GenBank/DDBJ whole genome shotgun (WGS) entry which is preliminary data.</text>
</comment>
<organism evidence="2 3">
    <name type="scientific">Lupinus albus</name>
    <name type="common">White lupine</name>
    <name type="synonym">Lupinus termis</name>
    <dbReference type="NCBI Taxonomy" id="3870"/>
    <lineage>
        <taxon>Eukaryota</taxon>
        <taxon>Viridiplantae</taxon>
        <taxon>Streptophyta</taxon>
        <taxon>Embryophyta</taxon>
        <taxon>Tracheophyta</taxon>
        <taxon>Spermatophyta</taxon>
        <taxon>Magnoliopsida</taxon>
        <taxon>eudicotyledons</taxon>
        <taxon>Gunneridae</taxon>
        <taxon>Pentapetalae</taxon>
        <taxon>rosids</taxon>
        <taxon>fabids</taxon>
        <taxon>Fabales</taxon>
        <taxon>Fabaceae</taxon>
        <taxon>Papilionoideae</taxon>
        <taxon>50 kb inversion clade</taxon>
        <taxon>genistoids sensu lato</taxon>
        <taxon>core genistoids</taxon>
        <taxon>Genisteae</taxon>
        <taxon>Lupinus</taxon>
    </lineage>
</organism>
<dbReference type="GO" id="GO:0007264">
    <property type="term" value="P:small GTPase-mediated signal transduction"/>
    <property type="evidence" value="ECO:0007669"/>
    <property type="project" value="InterPro"/>
</dbReference>
<keyword evidence="3" id="KW-1185">Reference proteome</keyword>
<accession>A0A6A4R258</accession>
<proteinExistence type="inferred from homology"/>
<dbReference type="OrthoDB" id="1932663at2759"/>